<proteinExistence type="predicted"/>
<dbReference type="EMBL" id="JARLKY010000006">
    <property type="protein sequence ID" value="MEC0226011.1"/>
    <property type="molecule type" value="Genomic_DNA"/>
</dbReference>
<feature type="transmembrane region" description="Helical" evidence="1">
    <location>
        <begin position="87"/>
        <end position="111"/>
    </location>
</feature>
<keyword evidence="1" id="KW-0472">Membrane</keyword>
<evidence type="ECO:0008006" key="4">
    <source>
        <dbReference type="Google" id="ProtNLM"/>
    </source>
</evidence>
<reference evidence="2 3" key="1">
    <citation type="submission" date="2023-03" db="EMBL/GenBank/DDBJ databases">
        <title>Bacillus Genome Sequencing.</title>
        <authorList>
            <person name="Dunlap C."/>
        </authorList>
    </citation>
    <scope>NUCLEOTIDE SEQUENCE [LARGE SCALE GENOMIC DNA]</scope>
    <source>
        <strain evidence="2 3">BD-533</strain>
    </source>
</reference>
<dbReference type="RefSeq" id="WP_326070428.1">
    <property type="nucleotide sequence ID" value="NZ_JARLKY010000006.1"/>
</dbReference>
<keyword evidence="3" id="KW-1185">Reference proteome</keyword>
<evidence type="ECO:0000313" key="2">
    <source>
        <dbReference type="EMBL" id="MEC0226011.1"/>
    </source>
</evidence>
<protein>
    <recommendedName>
        <fullName evidence="4">ABC transporter permease</fullName>
    </recommendedName>
</protein>
<comment type="caution">
    <text evidence="2">The sequence shown here is derived from an EMBL/GenBank/DDBJ whole genome shotgun (WGS) entry which is preliminary data.</text>
</comment>
<keyword evidence="1" id="KW-1133">Transmembrane helix</keyword>
<dbReference type="Proteomes" id="UP001338137">
    <property type="component" value="Unassembled WGS sequence"/>
</dbReference>
<feature type="transmembrane region" description="Helical" evidence="1">
    <location>
        <begin position="165"/>
        <end position="184"/>
    </location>
</feature>
<feature type="transmembrane region" description="Helical" evidence="1">
    <location>
        <begin position="204"/>
        <end position="223"/>
    </location>
</feature>
<feature type="transmembrane region" description="Helical" evidence="1">
    <location>
        <begin position="20"/>
        <end position="40"/>
    </location>
</feature>
<sequence length="228" mass="25531">MNRAEQVIKLHLRNKLTWLYVPWIILLANFLINMIIASSLNLGETMHTGAISSIFVYTFVVGTITLKETFPFAVGLSIRRKDYFFGTVWTALIVNGLSALILTVLSVIEGATNGWGVRLNLFKVAFLSDVSVISVLGIYLILLLNMYFLGFAISSIHRRFGSTGLYIFFTTLLLIGTLVSLYLTHFSLWGDLILGGIAHHYLEIFWWMAPLTAVYLAAAYGLLRRASV</sequence>
<evidence type="ECO:0000256" key="1">
    <source>
        <dbReference type="SAM" id="Phobius"/>
    </source>
</evidence>
<gene>
    <name evidence="2" type="ORF">P4I72_02580</name>
</gene>
<evidence type="ECO:0000313" key="3">
    <source>
        <dbReference type="Proteomes" id="UP001338137"/>
    </source>
</evidence>
<accession>A0ABU6FVV1</accession>
<feature type="transmembrane region" description="Helical" evidence="1">
    <location>
        <begin position="131"/>
        <end position="153"/>
    </location>
</feature>
<organism evidence="2 3">
    <name type="scientific">Paenibacillus alba</name>
    <dbReference type="NCBI Taxonomy" id="1197127"/>
    <lineage>
        <taxon>Bacteria</taxon>
        <taxon>Bacillati</taxon>
        <taxon>Bacillota</taxon>
        <taxon>Bacilli</taxon>
        <taxon>Bacillales</taxon>
        <taxon>Paenibacillaceae</taxon>
        <taxon>Paenibacillus</taxon>
    </lineage>
</organism>
<keyword evidence="1" id="KW-0812">Transmembrane</keyword>
<name>A0ABU6FVV1_9BACL</name>
<feature type="transmembrane region" description="Helical" evidence="1">
    <location>
        <begin position="46"/>
        <end position="66"/>
    </location>
</feature>